<feature type="transmembrane region" description="Helical" evidence="2">
    <location>
        <begin position="282"/>
        <end position="307"/>
    </location>
</feature>
<feature type="transmembrane region" description="Helical" evidence="2">
    <location>
        <begin position="244"/>
        <end position="262"/>
    </location>
</feature>
<dbReference type="SUPFAM" id="SSF52151">
    <property type="entry name" value="FabD/lysophospholipase-like"/>
    <property type="match status" value="1"/>
</dbReference>
<dbReference type="AlphaFoldDB" id="A0A6F8YJD0"/>
<proteinExistence type="predicted"/>
<organism evidence="3 4">
    <name type="scientific">Phytohabitans suffuscus</name>
    <dbReference type="NCBI Taxonomy" id="624315"/>
    <lineage>
        <taxon>Bacteria</taxon>
        <taxon>Bacillati</taxon>
        <taxon>Actinomycetota</taxon>
        <taxon>Actinomycetes</taxon>
        <taxon>Micromonosporales</taxon>
        <taxon>Micromonosporaceae</taxon>
    </lineage>
</organism>
<gene>
    <name evidence="3" type="ORF">Psuf_034930</name>
</gene>
<dbReference type="Proteomes" id="UP000503011">
    <property type="component" value="Chromosome"/>
</dbReference>
<reference evidence="3 4" key="2">
    <citation type="submission" date="2020-03" db="EMBL/GenBank/DDBJ databases">
        <authorList>
            <person name="Ichikawa N."/>
            <person name="Kimura A."/>
            <person name="Kitahashi Y."/>
            <person name="Uohara A."/>
        </authorList>
    </citation>
    <scope>NUCLEOTIDE SEQUENCE [LARGE SCALE GENOMIC DNA]</scope>
    <source>
        <strain evidence="3 4">NBRC 105367</strain>
    </source>
</reference>
<keyword evidence="2" id="KW-0472">Membrane</keyword>
<keyword evidence="2" id="KW-0812">Transmembrane</keyword>
<feature type="region of interest" description="Disordered" evidence="1">
    <location>
        <begin position="844"/>
        <end position="863"/>
    </location>
</feature>
<evidence type="ECO:0000313" key="4">
    <source>
        <dbReference type="Proteomes" id="UP000503011"/>
    </source>
</evidence>
<accession>A0A6F8YJD0</accession>
<evidence type="ECO:0000256" key="2">
    <source>
        <dbReference type="SAM" id="Phobius"/>
    </source>
</evidence>
<evidence type="ECO:0000256" key="1">
    <source>
        <dbReference type="SAM" id="MobiDB-lite"/>
    </source>
</evidence>
<name>A0A6F8YJD0_9ACTN</name>
<reference evidence="3 4" key="1">
    <citation type="submission" date="2020-03" db="EMBL/GenBank/DDBJ databases">
        <title>Whole genome shotgun sequence of Phytohabitans suffuscus NBRC 105367.</title>
        <authorList>
            <person name="Komaki H."/>
            <person name="Tamura T."/>
        </authorList>
    </citation>
    <scope>NUCLEOTIDE SEQUENCE [LARGE SCALE GENOMIC DNA]</scope>
    <source>
        <strain evidence="3 4">NBRC 105367</strain>
    </source>
</reference>
<dbReference type="KEGG" id="psuu:Psuf_034930"/>
<feature type="transmembrane region" description="Helical" evidence="2">
    <location>
        <begin position="340"/>
        <end position="362"/>
    </location>
</feature>
<dbReference type="EMBL" id="AP022871">
    <property type="protein sequence ID" value="BCB86180.1"/>
    <property type="molecule type" value="Genomic_DNA"/>
</dbReference>
<feature type="transmembrane region" description="Helical" evidence="2">
    <location>
        <begin position="368"/>
        <end position="390"/>
    </location>
</feature>
<protein>
    <submittedName>
        <fullName evidence="3">Uncharacterized protein</fullName>
    </submittedName>
</protein>
<keyword evidence="4" id="KW-1185">Reference proteome</keyword>
<dbReference type="Gene3D" id="3.40.1090.10">
    <property type="entry name" value="Cytosolic phospholipase A2 catalytic domain"/>
    <property type="match status" value="1"/>
</dbReference>
<dbReference type="InterPro" id="IPR016035">
    <property type="entry name" value="Acyl_Trfase/lysoPLipase"/>
</dbReference>
<feature type="transmembrane region" description="Helical" evidence="2">
    <location>
        <begin position="215"/>
        <end position="237"/>
    </location>
</feature>
<keyword evidence="2" id="KW-1133">Transmembrane helix</keyword>
<evidence type="ECO:0000313" key="3">
    <source>
        <dbReference type="EMBL" id="BCB86180.1"/>
    </source>
</evidence>
<sequence length="863" mass="95055">MAVRSSGEARQALQRLTGSERVPYPMLLRDGDLPGGLAVPEQAEGRQWLWSEPPEGTVGGYGNPETYALSGAPPQVWEPPHTVDGADEETCRSYMRHSVDLTMRGGTTSGVVYPLAVCEVASRFRVRNVGGASAGAIAAAVTAAAEVGRSSQLPAGRYAPLSEEERRAGHVRPGFVGMSDTIAWLAEVSPDDLGGERDAYRLAQLFRPGPRDRRLYALVTAFMRKQVWAGALALLLAFGKWSKLMLAVLAAAGLYLAVWVGARLPSWPAVDRPGGDHGGWRYAWAALDLYLFFASVGALLVLVPLLVSRSPKPSPPRWLTLLTSVSSRHHTEKRLLSYSFWRPLTAAAVLAVTAVLSWLGWWDWVAGALAGAALSLAMGAVVAASTWRYVATVGRRGFGLLAGAAPPTSRRPSEFLAGAARPTVSRAVIPWLSDCLNEVAALDKGVLRFGHLWKGRSFEPLDQATPEILRLAREPERRLVNLELITTDLSRQRPYRFPLTAVDPDDPDADALYFRMEDLADCDDAVFPPDVIEAMRDPNPLTVHQTDHNADPVTLHRLPDPWNLPVIFAVRLSLALPGLFKAIRLYRLVPATEIGDEFGRGILDHAKNRLMWPEDGKRRAQELWFSDGGITSNFPVHLFDSPLPRWPTFGLNLGQHPYQFPHQDVWLPQDWEQTVVPATDLGAGATRFVGSILDTARSWRDSMQTSMPGYRGRVAWVRQRVDEGGTNLYMPREIIASMALRGALAGARLTRRFGHQTQWDRHRWLRLRSTLDNLDGLRGAVRESVPYYADILAGRDEFLRRAGVDYPYDPPGGVEAGWFEPGDATFWPAAGELLDNLTKGDAGEILTLGTPRPQPDLRQVPPE</sequence>
<dbReference type="RefSeq" id="WP_173158082.1">
    <property type="nucleotide sequence ID" value="NZ_AP022871.1"/>
</dbReference>